<reference evidence="2" key="1">
    <citation type="journal article" date="2015" name="Proc. Natl. Acad. Sci. U.S.A.">
        <title>Genome sequencing of adzuki bean (Vigna angularis) provides insight into high starch and low fat accumulation and domestication.</title>
        <authorList>
            <person name="Yang K."/>
            <person name="Tian Z."/>
            <person name="Chen C."/>
            <person name="Luo L."/>
            <person name="Zhao B."/>
            <person name="Wang Z."/>
            <person name="Yu L."/>
            <person name="Li Y."/>
            <person name="Sun Y."/>
            <person name="Li W."/>
            <person name="Chen Y."/>
            <person name="Li Y."/>
            <person name="Zhang Y."/>
            <person name="Ai D."/>
            <person name="Zhao J."/>
            <person name="Shang C."/>
            <person name="Ma Y."/>
            <person name="Wu B."/>
            <person name="Wang M."/>
            <person name="Gao L."/>
            <person name="Sun D."/>
            <person name="Zhang P."/>
            <person name="Guo F."/>
            <person name="Wang W."/>
            <person name="Li Y."/>
            <person name="Wang J."/>
            <person name="Varshney R.K."/>
            <person name="Wang J."/>
            <person name="Ling H.Q."/>
            <person name="Wan P."/>
        </authorList>
    </citation>
    <scope>NUCLEOTIDE SEQUENCE</scope>
    <source>
        <strain evidence="2">cv. Jingnong 6</strain>
    </source>
</reference>
<gene>
    <name evidence="1" type="ORF">LR48_Vigan02g100500</name>
</gene>
<protein>
    <submittedName>
        <fullName evidence="1">Uncharacterized protein</fullName>
    </submittedName>
</protein>
<evidence type="ECO:0000313" key="1">
    <source>
        <dbReference type="EMBL" id="KOM34855.1"/>
    </source>
</evidence>
<sequence>MLRQFGFQQNIPRSPESLPMSDIPTIDLNRLRYVEHAIIGVTKAHEPSACADGYLVWFRRVSQPYITPANNDDRPSLTPRMRRHLRKQSLESGLLGIVAYQRTTEKLQVARRSIEEYEPNTSRGARHVRERASFS</sequence>
<organism evidence="1 2">
    <name type="scientific">Phaseolus angularis</name>
    <name type="common">Azuki bean</name>
    <name type="synonym">Vigna angularis</name>
    <dbReference type="NCBI Taxonomy" id="3914"/>
    <lineage>
        <taxon>Eukaryota</taxon>
        <taxon>Viridiplantae</taxon>
        <taxon>Streptophyta</taxon>
        <taxon>Embryophyta</taxon>
        <taxon>Tracheophyta</taxon>
        <taxon>Spermatophyta</taxon>
        <taxon>Magnoliopsida</taxon>
        <taxon>eudicotyledons</taxon>
        <taxon>Gunneridae</taxon>
        <taxon>Pentapetalae</taxon>
        <taxon>rosids</taxon>
        <taxon>fabids</taxon>
        <taxon>Fabales</taxon>
        <taxon>Fabaceae</taxon>
        <taxon>Papilionoideae</taxon>
        <taxon>50 kb inversion clade</taxon>
        <taxon>NPAAA clade</taxon>
        <taxon>indigoferoid/millettioid clade</taxon>
        <taxon>Phaseoleae</taxon>
        <taxon>Vigna</taxon>
    </lineage>
</organism>
<name>A0A0L9TWC7_PHAAN</name>
<evidence type="ECO:0000313" key="2">
    <source>
        <dbReference type="Proteomes" id="UP000053144"/>
    </source>
</evidence>
<accession>A0A0L9TWC7</accession>
<proteinExistence type="predicted"/>
<dbReference type="Gramene" id="KOM34855">
    <property type="protein sequence ID" value="KOM34855"/>
    <property type="gene ID" value="LR48_Vigan02g100500"/>
</dbReference>
<dbReference type="EMBL" id="CM003372">
    <property type="protein sequence ID" value="KOM34855.1"/>
    <property type="molecule type" value="Genomic_DNA"/>
</dbReference>
<dbReference type="Proteomes" id="UP000053144">
    <property type="component" value="Chromosome 2"/>
</dbReference>
<dbReference type="AlphaFoldDB" id="A0A0L9TWC7"/>